<name>A0A6B2KVV4_9NEIS</name>
<keyword evidence="1" id="KW-1133">Transmembrane helix</keyword>
<keyword evidence="1" id="KW-0812">Transmembrane</keyword>
<comment type="caution">
    <text evidence="2">The sequence shown here is derived from an EMBL/GenBank/DDBJ whole genome shotgun (WGS) entry which is preliminary data.</text>
</comment>
<protein>
    <submittedName>
        <fullName evidence="2">Uncharacterized protein</fullName>
    </submittedName>
</protein>
<keyword evidence="3" id="KW-1185">Reference proteome</keyword>
<feature type="transmembrane region" description="Helical" evidence="1">
    <location>
        <begin position="225"/>
        <end position="244"/>
    </location>
</feature>
<sequence>MTETIGNQAAAPTAEPAGTEQDALRCTQAFLGYLSKWTQPYKLLAAWLAADLQRLDEKKSLTYYTAERLFQLGEPRVKATPTQWLAQQWKVLGGFAAEHEAGLIGFARQKGFSAYCLPVKETGRGAGNPSEYRLQVKVLPAGETVLPDAQTSVGMADGRVHYIAESIVRPAWFLRGVFRHDMGLVLQGWRKALFIGYWLGVGGFSLLGLLLFLLGSQQAAVSPGAWLQSLSTLAIVGLVVWLAARPLIRLIDWRITSAPSAWLALSEEPAQMELIRGRKDLGEANRIRFVRYSAPCPLCGNKVYLREGGRQFPNRMVGRCEENPAEHVFSFDRVSLLGFTVTQ</sequence>
<dbReference type="AlphaFoldDB" id="A0A6B2KVV4"/>
<proteinExistence type="predicted"/>
<feature type="transmembrane region" description="Helical" evidence="1">
    <location>
        <begin position="192"/>
        <end position="213"/>
    </location>
</feature>
<dbReference type="Proteomes" id="UP000482578">
    <property type="component" value="Unassembled WGS sequence"/>
</dbReference>
<evidence type="ECO:0000313" key="3">
    <source>
        <dbReference type="Proteomes" id="UP000482578"/>
    </source>
</evidence>
<evidence type="ECO:0000256" key="1">
    <source>
        <dbReference type="SAM" id="Phobius"/>
    </source>
</evidence>
<gene>
    <name evidence="2" type="ORF">GZH52_16565</name>
</gene>
<dbReference type="RefSeq" id="WP_163318023.1">
    <property type="nucleotide sequence ID" value="NZ_JAAGAA010000026.1"/>
</dbReference>
<accession>A0A6B2KVV4</accession>
<organism evidence="2 3">
    <name type="scientific">Crenobacter caeni</name>
    <dbReference type="NCBI Taxonomy" id="2705474"/>
    <lineage>
        <taxon>Bacteria</taxon>
        <taxon>Pseudomonadati</taxon>
        <taxon>Pseudomonadota</taxon>
        <taxon>Betaproteobacteria</taxon>
        <taxon>Neisseriales</taxon>
        <taxon>Neisseriaceae</taxon>
        <taxon>Crenobacter</taxon>
    </lineage>
</organism>
<reference evidence="2 3" key="1">
    <citation type="submission" date="2020-02" db="EMBL/GenBank/DDBJ databases">
        <authorList>
            <person name="Yang Z."/>
        </authorList>
    </citation>
    <scope>NUCLEOTIDE SEQUENCE [LARGE SCALE GENOMIC DNA]</scope>
    <source>
        <strain evidence="2 3">HX-7-9</strain>
    </source>
</reference>
<keyword evidence="1" id="KW-0472">Membrane</keyword>
<evidence type="ECO:0000313" key="2">
    <source>
        <dbReference type="EMBL" id="NDV14372.1"/>
    </source>
</evidence>
<dbReference type="EMBL" id="JAAGAA010000026">
    <property type="protein sequence ID" value="NDV14372.1"/>
    <property type="molecule type" value="Genomic_DNA"/>
</dbReference>